<dbReference type="EMBL" id="CAJJDN010000079">
    <property type="protein sequence ID" value="CAD8102930.1"/>
    <property type="molecule type" value="Genomic_DNA"/>
</dbReference>
<reference evidence="2" key="1">
    <citation type="submission" date="2021-01" db="EMBL/GenBank/DDBJ databases">
        <authorList>
            <consortium name="Genoscope - CEA"/>
            <person name="William W."/>
        </authorList>
    </citation>
    <scope>NUCLEOTIDE SEQUENCE</scope>
</reference>
<gene>
    <name evidence="2" type="ORF">PSON_ATCC_30995.1.T0790032</name>
</gene>
<dbReference type="OrthoDB" id="420381at2759"/>
<protein>
    <recommendedName>
        <fullName evidence="1">Poly(A) RNA polymerase mitochondrial-like central palm domain-containing protein</fullName>
    </recommendedName>
</protein>
<dbReference type="AlphaFoldDB" id="A0A8S1PIC9"/>
<dbReference type="GO" id="GO:0031123">
    <property type="term" value="P:RNA 3'-end processing"/>
    <property type="evidence" value="ECO:0007669"/>
    <property type="project" value="TreeGrafter"/>
</dbReference>
<dbReference type="CDD" id="cd05402">
    <property type="entry name" value="NT_PAP_TUTase"/>
    <property type="match status" value="1"/>
</dbReference>
<proteinExistence type="predicted"/>
<comment type="caution">
    <text evidence="2">The sequence shown here is derived from an EMBL/GenBank/DDBJ whole genome shotgun (WGS) entry which is preliminary data.</text>
</comment>
<dbReference type="Pfam" id="PF22600">
    <property type="entry name" value="MTPAP-like_central"/>
    <property type="match status" value="1"/>
</dbReference>
<organism evidence="2 3">
    <name type="scientific">Paramecium sonneborni</name>
    <dbReference type="NCBI Taxonomy" id="65129"/>
    <lineage>
        <taxon>Eukaryota</taxon>
        <taxon>Sar</taxon>
        <taxon>Alveolata</taxon>
        <taxon>Ciliophora</taxon>
        <taxon>Intramacronucleata</taxon>
        <taxon>Oligohymenophorea</taxon>
        <taxon>Peniculida</taxon>
        <taxon>Parameciidae</taxon>
        <taxon>Paramecium</taxon>
    </lineage>
</organism>
<sequence length="340" mass="40319">MLFNSNSIQGRQQDQDEVFIEILKKNEMSEEDKKKFQRSIKSLILFLKQLDYDPFKSEIEFCIFGSQLNGFGTKESDVDFTFITNSFVDERIALKYIQQEINSVDQRKFKIKEFIEFARIAVMKIADESNKIEIDMCFNNLLGVINTKLLYAYANLHKKVQQGGVLLKLWGKQQKIINKNCFSSYAILIMWLHFLQEKYQMPNLQNKQYKPPKLKSILSIKRNIEGRRISSFDVDVFFVYNGEKYNQLKDQFEKRMSQVSLKQLLKDFFKYYSDQGEGFNQKYKISINEKQLKEEGEKYSMCDPFDQEHDPIKKIRNNFKDQSVFNKAAKSIEENAQNMF</sequence>
<dbReference type="GO" id="GO:0016779">
    <property type="term" value="F:nucleotidyltransferase activity"/>
    <property type="evidence" value="ECO:0007669"/>
    <property type="project" value="TreeGrafter"/>
</dbReference>
<feature type="domain" description="Poly(A) RNA polymerase mitochondrial-like central palm" evidence="1">
    <location>
        <begin position="20"/>
        <end position="154"/>
    </location>
</feature>
<name>A0A8S1PIC9_9CILI</name>
<evidence type="ECO:0000313" key="2">
    <source>
        <dbReference type="EMBL" id="CAD8102930.1"/>
    </source>
</evidence>
<dbReference type="PANTHER" id="PTHR12271:SF40">
    <property type="entry name" value="POLY(A) RNA POLYMERASE GLD2"/>
    <property type="match status" value="1"/>
</dbReference>
<evidence type="ECO:0000259" key="1">
    <source>
        <dbReference type="Pfam" id="PF22600"/>
    </source>
</evidence>
<dbReference type="Proteomes" id="UP000692954">
    <property type="component" value="Unassembled WGS sequence"/>
</dbReference>
<keyword evidence="3" id="KW-1185">Reference proteome</keyword>
<dbReference type="PANTHER" id="PTHR12271">
    <property type="entry name" value="POLY A POLYMERASE CID PAP -RELATED"/>
    <property type="match status" value="1"/>
</dbReference>
<dbReference type="InterPro" id="IPR054708">
    <property type="entry name" value="MTPAP-like_central"/>
</dbReference>
<evidence type="ECO:0000313" key="3">
    <source>
        <dbReference type="Proteomes" id="UP000692954"/>
    </source>
</evidence>
<accession>A0A8S1PIC9</accession>